<dbReference type="EMBL" id="CP000155">
    <property type="protein sequence ID" value="ABC31476.1"/>
    <property type="molecule type" value="Genomic_DNA"/>
</dbReference>
<keyword evidence="1" id="KW-1133">Transmembrane helix</keyword>
<dbReference type="STRING" id="349521.HCH_04782"/>
<dbReference type="HOGENOM" id="CLU_113195_0_0_6"/>
<gene>
    <name evidence="2" type="ordered locus">HCH_04782</name>
</gene>
<dbReference type="OrthoDB" id="283083at2"/>
<keyword evidence="1" id="KW-0472">Membrane</keyword>
<sequence length="154" mass="17912">MDPTQSIQLVDIMDPSPADWWPLPWGWWFVILECFFALVGLIWLGLWLYRRHKRTKASLSVLDQHWREFSDHGRPGDFLANVNLVLKRHCRTLGLKAALPLSGDAWGVFLKQRLPASQHNHIDAYLQSLYSPRPALAPDAAYKAAQRWIRRLRC</sequence>
<keyword evidence="3" id="KW-1185">Reference proteome</keyword>
<name>Q2SCZ8_HAHCH</name>
<dbReference type="RefSeq" id="WP_011398541.1">
    <property type="nucleotide sequence ID" value="NC_007645.1"/>
</dbReference>
<dbReference type="Proteomes" id="UP000000238">
    <property type="component" value="Chromosome"/>
</dbReference>
<feature type="transmembrane region" description="Helical" evidence="1">
    <location>
        <begin position="25"/>
        <end position="49"/>
    </location>
</feature>
<dbReference type="InterPro" id="IPR025489">
    <property type="entry name" value="DUF4381"/>
</dbReference>
<proteinExistence type="predicted"/>
<organism evidence="2 3">
    <name type="scientific">Hahella chejuensis (strain KCTC 2396)</name>
    <dbReference type="NCBI Taxonomy" id="349521"/>
    <lineage>
        <taxon>Bacteria</taxon>
        <taxon>Pseudomonadati</taxon>
        <taxon>Pseudomonadota</taxon>
        <taxon>Gammaproteobacteria</taxon>
        <taxon>Oceanospirillales</taxon>
        <taxon>Hahellaceae</taxon>
        <taxon>Hahella</taxon>
    </lineage>
</organism>
<dbReference type="KEGG" id="hch:HCH_04782"/>
<accession>Q2SCZ8</accession>
<dbReference type="AlphaFoldDB" id="Q2SCZ8"/>
<dbReference type="Pfam" id="PF14316">
    <property type="entry name" value="DUF4381"/>
    <property type="match status" value="1"/>
</dbReference>
<evidence type="ECO:0000313" key="3">
    <source>
        <dbReference type="Proteomes" id="UP000000238"/>
    </source>
</evidence>
<reference evidence="2 3" key="1">
    <citation type="journal article" date="2005" name="Nucleic Acids Res.">
        <title>Genomic blueprint of Hahella chejuensis, a marine microbe producing an algicidal agent.</title>
        <authorList>
            <person name="Jeong H."/>
            <person name="Yim J.H."/>
            <person name="Lee C."/>
            <person name="Choi S.-H."/>
            <person name="Park Y.K."/>
            <person name="Yoon S.H."/>
            <person name="Hur C.-G."/>
            <person name="Kang H.-Y."/>
            <person name="Kim D."/>
            <person name="Lee H.H."/>
            <person name="Park K.H."/>
            <person name="Park S.-H."/>
            <person name="Park H.-S."/>
            <person name="Lee H.K."/>
            <person name="Oh T.K."/>
            <person name="Kim J.F."/>
        </authorList>
    </citation>
    <scope>NUCLEOTIDE SEQUENCE [LARGE SCALE GENOMIC DNA]</scope>
    <source>
        <strain evidence="2 3">KCTC 2396</strain>
    </source>
</reference>
<keyword evidence="1" id="KW-0812">Transmembrane</keyword>
<evidence type="ECO:0000256" key="1">
    <source>
        <dbReference type="SAM" id="Phobius"/>
    </source>
</evidence>
<protein>
    <submittedName>
        <fullName evidence="2">Gamma-aminobutyrate permease and related Permease</fullName>
    </submittedName>
</protein>
<evidence type="ECO:0000313" key="2">
    <source>
        <dbReference type="EMBL" id="ABC31476.1"/>
    </source>
</evidence>